<comment type="similarity">
    <text evidence="1">Belongs to the LysR transcriptional regulatory family.</text>
</comment>
<dbReference type="PANTHER" id="PTHR30537:SF3">
    <property type="entry name" value="TRANSCRIPTIONAL REGULATORY PROTEIN"/>
    <property type="match status" value="1"/>
</dbReference>
<reference evidence="3" key="2">
    <citation type="submission" date="2020-09" db="EMBL/GenBank/DDBJ databases">
        <authorList>
            <person name="Sun Q."/>
            <person name="Zhou Y."/>
        </authorList>
    </citation>
    <scope>NUCLEOTIDE SEQUENCE</scope>
    <source>
        <strain evidence="3">CGMCC 1.15762</strain>
    </source>
</reference>
<dbReference type="PROSITE" id="PS50931">
    <property type="entry name" value="HTH_LYSR"/>
    <property type="match status" value="1"/>
</dbReference>
<dbReference type="PANTHER" id="PTHR30537">
    <property type="entry name" value="HTH-TYPE TRANSCRIPTIONAL REGULATOR"/>
    <property type="match status" value="1"/>
</dbReference>
<organism evidence="3 4">
    <name type="scientific">Salipiger pallidus</name>
    <dbReference type="NCBI Taxonomy" id="1775170"/>
    <lineage>
        <taxon>Bacteria</taxon>
        <taxon>Pseudomonadati</taxon>
        <taxon>Pseudomonadota</taxon>
        <taxon>Alphaproteobacteria</taxon>
        <taxon>Rhodobacterales</taxon>
        <taxon>Roseobacteraceae</taxon>
        <taxon>Salipiger</taxon>
    </lineage>
</organism>
<evidence type="ECO:0000256" key="1">
    <source>
        <dbReference type="ARBA" id="ARBA00009437"/>
    </source>
</evidence>
<keyword evidence="4" id="KW-1185">Reference proteome</keyword>
<proteinExistence type="inferred from homology"/>
<name>A0A8J2ZFX6_9RHOB</name>
<dbReference type="InterPro" id="IPR000847">
    <property type="entry name" value="LysR_HTH_N"/>
</dbReference>
<evidence type="ECO:0000259" key="2">
    <source>
        <dbReference type="PROSITE" id="PS50931"/>
    </source>
</evidence>
<dbReference type="Pfam" id="PF00126">
    <property type="entry name" value="HTH_1"/>
    <property type="match status" value="1"/>
</dbReference>
<sequence length="286" mass="31909">MNNWDDLRFLVALSKTGTMTAAAKSLGTNTATVSRRIERLSETLGQPAFIKTADGWRPSTAISSLIQLAQSFDGQLQSALNEHAGDTEAEAVTINIGCFPILTNLILVPGLTEHQDLLGGVKLTFSDRFFKEGLGDHDLVIQYHRPAQGRIVARKVGTMCYRFCKFRDAPDATEWVGLGEAHDGSTLMRFGHEHFNRPPKVRVDNLTALHGLMQVTRLPGPVPEILVQRDPNLIPISDDMPSQVEECWVFYHESRRNDPGIRRALDWIIRCFDTVPSLETPQHGKI</sequence>
<reference evidence="3" key="1">
    <citation type="journal article" date="2014" name="Int. J. Syst. Evol. Microbiol.">
        <title>Complete genome sequence of Corynebacterium casei LMG S-19264T (=DSM 44701T), isolated from a smear-ripened cheese.</title>
        <authorList>
            <consortium name="US DOE Joint Genome Institute (JGI-PGF)"/>
            <person name="Walter F."/>
            <person name="Albersmeier A."/>
            <person name="Kalinowski J."/>
            <person name="Ruckert C."/>
        </authorList>
    </citation>
    <scope>NUCLEOTIDE SEQUENCE</scope>
    <source>
        <strain evidence="3">CGMCC 1.15762</strain>
    </source>
</reference>
<evidence type="ECO:0000313" key="4">
    <source>
        <dbReference type="Proteomes" id="UP000617145"/>
    </source>
</evidence>
<dbReference type="Gene3D" id="1.10.10.10">
    <property type="entry name" value="Winged helix-like DNA-binding domain superfamily/Winged helix DNA-binding domain"/>
    <property type="match status" value="1"/>
</dbReference>
<accession>A0A8J2ZFX6</accession>
<dbReference type="GO" id="GO:0006351">
    <property type="term" value="P:DNA-templated transcription"/>
    <property type="evidence" value="ECO:0007669"/>
    <property type="project" value="TreeGrafter"/>
</dbReference>
<dbReference type="InterPro" id="IPR058163">
    <property type="entry name" value="LysR-type_TF_proteobact-type"/>
</dbReference>
<dbReference type="AlphaFoldDB" id="A0A8J2ZFX6"/>
<dbReference type="InterPro" id="IPR036388">
    <property type="entry name" value="WH-like_DNA-bd_sf"/>
</dbReference>
<feature type="domain" description="HTH lysR-type" evidence="2">
    <location>
        <begin position="1"/>
        <end position="59"/>
    </location>
</feature>
<dbReference type="RefSeq" id="WP_188787886.1">
    <property type="nucleotide sequence ID" value="NZ_BMJV01000001.1"/>
</dbReference>
<dbReference type="InterPro" id="IPR036390">
    <property type="entry name" value="WH_DNA-bd_sf"/>
</dbReference>
<protein>
    <submittedName>
        <fullName evidence="3">LysR family transcriptional regulator</fullName>
    </submittedName>
</protein>
<dbReference type="GO" id="GO:0003700">
    <property type="term" value="F:DNA-binding transcription factor activity"/>
    <property type="evidence" value="ECO:0007669"/>
    <property type="project" value="InterPro"/>
</dbReference>
<dbReference type="SUPFAM" id="SSF46785">
    <property type="entry name" value="Winged helix' DNA-binding domain"/>
    <property type="match status" value="1"/>
</dbReference>
<dbReference type="Proteomes" id="UP000617145">
    <property type="component" value="Unassembled WGS sequence"/>
</dbReference>
<evidence type="ECO:0000313" key="3">
    <source>
        <dbReference type="EMBL" id="GGG59421.1"/>
    </source>
</evidence>
<dbReference type="EMBL" id="BMJV01000001">
    <property type="protein sequence ID" value="GGG59421.1"/>
    <property type="molecule type" value="Genomic_DNA"/>
</dbReference>
<comment type="caution">
    <text evidence="3">The sequence shown here is derived from an EMBL/GenBank/DDBJ whole genome shotgun (WGS) entry which is preliminary data.</text>
</comment>
<dbReference type="GO" id="GO:0043565">
    <property type="term" value="F:sequence-specific DNA binding"/>
    <property type="evidence" value="ECO:0007669"/>
    <property type="project" value="TreeGrafter"/>
</dbReference>
<dbReference type="SUPFAM" id="SSF53850">
    <property type="entry name" value="Periplasmic binding protein-like II"/>
    <property type="match status" value="1"/>
</dbReference>
<gene>
    <name evidence="3" type="primary">hvrB</name>
    <name evidence="3" type="ORF">GCM10011415_01600</name>
</gene>